<accession>A0A0F0CLV4</accession>
<reference evidence="3 4" key="1">
    <citation type="submission" date="2015-02" db="EMBL/GenBank/DDBJ databases">
        <title>Single-cell genomics of uncultivated deep-branching MTB reveals a conserved set of magnetosome genes.</title>
        <authorList>
            <person name="Kolinko S."/>
            <person name="Richter M."/>
            <person name="Glockner F.O."/>
            <person name="Brachmann A."/>
            <person name="Schuler D."/>
        </authorList>
    </citation>
    <scope>NUCLEOTIDE SEQUENCE [LARGE SCALE GENOMIC DNA]</scope>
    <source>
        <strain evidence="3">SKK-01</strain>
    </source>
</reference>
<proteinExistence type="predicted"/>
<dbReference type="Pfam" id="PF09834">
    <property type="entry name" value="DUF2061"/>
    <property type="match status" value="1"/>
</dbReference>
<feature type="domain" description="DUF2061" evidence="2">
    <location>
        <begin position="20"/>
        <end position="70"/>
    </location>
</feature>
<dbReference type="EMBL" id="JYNY01000381">
    <property type="protein sequence ID" value="KJJ84212.1"/>
    <property type="molecule type" value="Genomic_DNA"/>
</dbReference>
<keyword evidence="1" id="KW-0472">Membrane</keyword>
<evidence type="ECO:0000259" key="2">
    <source>
        <dbReference type="Pfam" id="PF09834"/>
    </source>
</evidence>
<keyword evidence="1" id="KW-0812">Transmembrane</keyword>
<dbReference type="AlphaFoldDB" id="A0A0F0CLV4"/>
<dbReference type="Proteomes" id="UP000033428">
    <property type="component" value="Unassembled WGS sequence"/>
</dbReference>
<dbReference type="PATRIC" id="fig|1609969.3.peg.2029"/>
<keyword evidence="1" id="KW-1133">Transmembrane helix</keyword>
<keyword evidence="4" id="KW-1185">Reference proteome</keyword>
<protein>
    <recommendedName>
        <fullName evidence="2">DUF2061 domain-containing protein</fullName>
    </recommendedName>
</protein>
<name>A0A0F0CLV4_9BACT</name>
<organism evidence="3 4">
    <name type="scientific">Candidatus Omnitrophus magneticus</name>
    <dbReference type="NCBI Taxonomy" id="1609969"/>
    <lineage>
        <taxon>Bacteria</taxon>
        <taxon>Pseudomonadati</taxon>
        <taxon>Candidatus Omnitrophota</taxon>
        <taxon>Candidatus Omnitrophus</taxon>
    </lineage>
</organism>
<feature type="transmembrane region" description="Helical" evidence="1">
    <location>
        <begin position="20"/>
        <end position="41"/>
    </location>
</feature>
<comment type="caution">
    <text evidence="3">The sequence shown here is derived from an EMBL/GenBank/DDBJ whole genome shotgun (WGS) entry which is preliminary data.</text>
</comment>
<evidence type="ECO:0000313" key="4">
    <source>
        <dbReference type="Proteomes" id="UP000033428"/>
    </source>
</evidence>
<evidence type="ECO:0000313" key="3">
    <source>
        <dbReference type="EMBL" id="KJJ84212.1"/>
    </source>
</evidence>
<gene>
    <name evidence="3" type="ORF">OMAG_001896</name>
</gene>
<sequence length="85" mass="10040">MIFLGLKGKIEMEHPKRSFFKALSWRVVGLIITIITIYLYSKKIKDALAVGLISDLIKFGIYYFHERAWNKVDFGREKKEPEYNI</sequence>
<dbReference type="InterPro" id="IPR018638">
    <property type="entry name" value="DUF2061_membrane"/>
</dbReference>
<evidence type="ECO:0000256" key="1">
    <source>
        <dbReference type="SAM" id="Phobius"/>
    </source>
</evidence>